<evidence type="ECO:0000256" key="7">
    <source>
        <dbReference type="RuleBase" id="RU369079"/>
    </source>
</evidence>
<evidence type="ECO:0000256" key="6">
    <source>
        <dbReference type="ARBA" id="ARBA00023136"/>
    </source>
</evidence>
<feature type="transmembrane region" description="Helical" evidence="7">
    <location>
        <begin position="237"/>
        <end position="262"/>
    </location>
</feature>
<comment type="function">
    <text evidence="7">Part of the tripartite ATP-independent periplasmic (TRAP) transport system.</text>
</comment>
<dbReference type="NCBIfam" id="TIGR00786">
    <property type="entry name" value="dctM"/>
    <property type="match status" value="1"/>
</dbReference>
<evidence type="ECO:0000313" key="9">
    <source>
        <dbReference type="EMBL" id="MFC3121076.1"/>
    </source>
</evidence>
<feature type="transmembrane region" description="Helical" evidence="7">
    <location>
        <begin position="301"/>
        <end position="319"/>
    </location>
</feature>
<name>A0ABV7FRI7_9ALTE</name>
<feature type="transmembrane region" description="Helical" evidence="7">
    <location>
        <begin position="195"/>
        <end position="216"/>
    </location>
</feature>
<comment type="subcellular location">
    <subcellularLocation>
        <location evidence="1 7">Cell inner membrane</location>
        <topology evidence="1 7">Multi-pass membrane protein</topology>
    </subcellularLocation>
</comment>
<evidence type="ECO:0000256" key="5">
    <source>
        <dbReference type="ARBA" id="ARBA00022989"/>
    </source>
</evidence>
<feature type="transmembrane region" description="Helical" evidence="7">
    <location>
        <begin position="101"/>
        <end position="131"/>
    </location>
</feature>
<keyword evidence="7" id="KW-0813">Transport</keyword>
<dbReference type="PANTHER" id="PTHR33362">
    <property type="entry name" value="SIALIC ACID TRAP TRANSPORTER PERMEASE PROTEIN SIAT-RELATED"/>
    <property type="match status" value="1"/>
</dbReference>
<keyword evidence="6 7" id="KW-0472">Membrane</keyword>
<evidence type="ECO:0000256" key="1">
    <source>
        <dbReference type="ARBA" id="ARBA00004429"/>
    </source>
</evidence>
<feature type="transmembrane region" description="Helical" evidence="7">
    <location>
        <begin position="29"/>
        <end position="49"/>
    </location>
</feature>
<feature type="transmembrane region" description="Helical" evidence="7">
    <location>
        <begin position="364"/>
        <end position="390"/>
    </location>
</feature>
<dbReference type="Proteomes" id="UP001595478">
    <property type="component" value="Unassembled WGS sequence"/>
</dbReference>
<feature type="transmembrane region" description="Helical" evidence="7">
    <location>
        <begin position="56"/>
        <end position="77"/>
    </location>
</feature>
<evidence type="ECO:0000256" key="2">
    <source>
        <dbReference type="ARBA" id="ARBA00022475"/>
    </source>
</evidence>
<accession>A0ABV7FRI7</accession>
<feature type="domain" description="TRAP C4-dicarboxylate transport system permease DctM subunit" evidence="8">
    <location>
        <begin position="11"/>
        <end position="444"/>
    </location>
</feature>
<comment type="caution">
    <text evidence="9">The sequence shown here is derived from an EMBL/GenBank/DDBJ whole genome shotgun (WGS) entry which is preliminary data.</text>
</comment>
<dbReference type="PANTHER" id="PTHR33362:SF7">
    <property type="entry name" value="SLL1103 PROTEIN"/>
    <property type="match status" value="1"/>
</dbReference>
<proteinExistence type="inferred from homology"/>
<gene>
    <name evidence="9" type="ORF">ACFOHL_05555</name>
</gene>
<comment type="similarity">
    <text evidence="7">Belongs to the TRAP transporter large permease family.</text>
</comment>
<reference evidence="10" key="1">
    <citation type="journal article" date="2019" name="Int. J. Syst. Evol. Microbiol.">
        <title>The Global Catalogue of Microorganisms (GCM) 10K type strain sequencing project: providing services to taxonomists for standard genome sequencing and annotation.</title>
        <authorList>
            <consortium name="The Broad Institute Genomics Platform"/>
            <consortium name="The Broad Institute Genome Sequencing Center for Infectious Disease"/>
            <person name="Wu L."/>
            <person name="Ma J."/>
        </authorList>
    </citation>
    <scope>NUCLEOTIDE SEQUENCE [LARGE SCALE GENOMIC DNA]</scope>
    <source>
        <strain evidence="10">KCTC 52473</strain>
    </source>
</reference>
<keyword evidence="5 7" id="KW-1133">Transmembrane helix</keyword>
<keyword evidence="2" id="KW-1003">Cell membrane</keyword>
<feature type="transmembrane region" description="Helical" evidence="7">
    <location>
        <begin position="339"/>
        <end position="357"/>
    </location>
</feature>
<dbReference type="InterPro" id="IPR004681">
    <property type="entry name" value="TRAP_DctM"/>
</dbReference>
<dbReference type="InterPro" id="IPR010656">
    <property type="entry name" value="DctM"/>
</dbReference>
<evidence type="ECO:0000256" key="3">
    <source>
        <dbReference type="ARBA" id="ARBA00022519"/>
    </source>
</evidence>
<sequence length="455" mass="47882">MEWLSVLLFFAVCAALLLGYPVALTLAGVSLIFAGIGALFGVFDTSYLLTVPSRLFGIVSNTTLIAVPLFVLMGVILERAKIAEDLLISMSAVLGRFKTGLGVSVIVVGMLLAASTGIVGATVVTMGLLSLPTMLKRGYSPSLASGAICATGTLGQIIPPSIALVLLGDVLSSAYQKAQLDLGIFSPDSVSVGDLFVGALFPGLLLVVLYLLYIWGVSRFSPQQVPAKGQENEHASLRSLLVALAPPLILIACVLGSILLGYATPTEAASVGAIGALFLAGLKGALNASTFKYVASETTKVTSMVFLILIGASLFSLVFRGFGGEELLKSFFTSLPGGMFTAMLLVMLIIFLLGFILDFIEITFVVVPIVAPILIVMGADPIWLGIMIAVNLQTSFLTPPFGFALFYLRGVASQLVKTEQIYRGVVPFIVIQLLLLLIIAIAPPIVTWLPSIIYG</sequence>
<protein>
    <recommendedName>
        <fullName evidence="7">TRAP transporter large permease protein</fullName>
    </recommendedName>
</protein>
<organism evidence="9 10">
    <name type="scientific">Agaribacter flavus</name>
    <dbReference type="NCBI Taxonomy" id="1902781"/>
    <lineage>
        <taxon>Bacteria</taxon>
        <taxon>Pseudomonadati</taxon>
        <taxon>Pseudomonadota</taxon>
        <taxon>Gammaproteobacteria</taxon>
        <taxon>Alteromonadales</taxon>
        <taxon>Alteromonadaceae</taxon>
        <taxon>Agaribacter</taxon>
    </lineage>
</organism>
<comment type="subunit">
    <text evidence="7">The complex comprises the extracytoplasmic solute receptor protein and the two transmembrane proteins.</text>
</comment>
<evidence type="ECO:0000259" key="8">
    <source>
        <dbReference type="Pfam" id="PF06808"/>
    </source>
</evidence>
<keyword evidence="10" id="KW-1185">Reference proteome</keyword>
<feature type="transmembrane region" description="Helical" evidence="7">
    <location>
        <begin position="268"/>
        <end position="289"/>
    </location>
</feature>
<feature type="transmembrane region" description="Helical" evidence="7">
    <location>
        <begin position="396"/>
        <end position="412"/>
    </location>
</feature>
<evidence type="ECO:0000256" key="4">
    <source>
        <dbReference type="ARBA" id="ARBA00022692"/>
    </source>
</evidence>
<keyword evidence="4 7" id="KW-0812">Transmembrane</keyword>
<keyword evidence="3 7" id="KW-0997">Cell inner membrane</keyword>
<dbReference type="RefSeq" id="WP_376919208.1">
    <property type="nucleotide sequence ID" value="NZ_JBHRSW010000006.1"/>
</dbReference>
<dbReference type="Pfam" id="PF06808">
    <property type="entry name" value="DctM"/>
    <property type="match status" value="1"/>
</dbReference>
<dbReference type="EMBL" id="JBHRSW010000006">
    <property type="protein sequence ID" value="MFC3121076.1"/>
    <property type="molecule type" value="Genomic_DNA"/>
</dbReference>
<evidence type="ECO:0000313" key="10">
    <source>
        <dbReference type="Proteomes" id="UP001595478"/>
    </source>
</evidence>
<feature type="transmembrane region" description="Helical" evidence="7">
    <location>
        <begin position="424"/>
        <end position="446"/>
    </location>
</feature>